<organism evidence="5 6">
    <name type="scientific">Meganyctiphanes norvegica</name>
    <name type="common">Northern krill</name>
    <name type="synonym">Thysanopoda norvegica</name>
    <dbReference type="NCBI Taxonomy" id="48144"/>
    <lineage>
        <taxon>Eukaryota</taxon>
        <taxon>Metazoa</taxon>
        <taxon>Ecdysozoa</taxon>
        <taxon>Arthropoda</taxon>
        <taxon>Crustacea</taxon>
        <taxon>Multicrustacea</taxon>
        <taxon>Malacostraca</taxon>
        <taxon>Eumalacostraca</taxon>
        <taxon>Eucarida</taxon>
        <taxon>Euphausiacea</taxon>
        <taxon>Euphausiidae</taxon>
        <taxon>Meganyctiphanes</taxon>
    </lineage>
</organism>
<dbReference type="PANTHER" id="PTHR11346:SF147">
    <property type="entry name" value="GALECTIN"/>
    <property type="match status" value="1"/>
</dbReference>
<comment type="caution">
    <text evidence="5">The sequence shown here is derived from an EMBL/GenBank/DDBJ whole genome shotgun (WGS) entry which is preliminary data.</text>
</comment>
<keyword evidence="6" id="KW-1185">Reference proteome</keyword>
<feature type="compositionally biased region" description="Pro residues" evidence="3">
    <location>
        <begin position="300"/>
        <end position="340"/>
    </location>
</feature>
<feature type="domain" description="Galectin" evidence="4">
    <location>
        <begin position="157"/>
        <end position="293"/>
    </location>
</feature>
<gene>
    <name evidence="5" type="ORF">MNOR_LOCUS7399</name>
</gene>
<feature type="non-terminal residue" evidence="5">
    <location>
        <position position="361"/>
    </location>
</feature>
<dbReference type="Gene3D" id="2.60.120.200">
    <property type="match status" value="1"/>
</dbReference>
<evidence type="ECO:0000256" key="2">
    <source>
        <dbReference type="RuleBase" id="RU102079"/>
    </source>
</evidence>
<dbReference type="Pfam" id="PF00337">
    <property type="entry name" value="Gal-bind_lectin"/>
    <property type="match status" value="1"/>
</dbReference>
<sequence length="361" mass="38850">MKCVCVGIIHRLRVTYLKIVSFRFCSIFMMGNQESSSSRGKHGPPIGFGSDQESQNPPQVRTTVYTIICYINNDDTESLDLVDCSDCSMDSLDKKKMIERVLKEGQQKRQQFESYVTQFDDESFCDCGDAQTSWKTFPLCDIHIKGVQFSNPPALFIQFMVFIQFISNSSATIPGSFLSSVGLLVLKLQSGPIGDPTDEIGLCLYGRINESIVGCNAFTRARGWGQEMATGTPGMIRGQSFEITILCEPVNFKIALNRTHLTEFAHQTNPSSLSHLNVATGSSDITLSTVWIEDSIPVPAAPAPAQPPPYGAPPGAPGAPYGPPPPGPPPGAPPGAPPGPHYGATPPGAPPSYAPPPYSPD</sequence>
<keyword evidence="1 2" id="KW-0430">Lectin</keyword>
<evidence type="ECO:0000256" key="1">
    <source>
        <dbReference type="ARBA" id="ARBA00022734"/>
    </source>
</evidence>
<dbReference type="InterPro" id="IPR001079">
    <property type="entry name" value="Galectin_CRD"/>
</dbReference>
<evidence type="ECO:0000313" key="6">
    <source>
        <dbReference type="Proteomes" id="UP001497623"/>
    </source>
</evidence>
<dbReference type="Proteomes" id="UP001497623">
    <property type="component" value="Unassembled WGS sequence"/>
</dbReference>
<accession>A0AAV2Q5T2</accession>
<dbReference type="PROSITE" id="PS51304">
    <property type="entry name" value="GALECTIN"/>
    <property type="match status" value="1"/>
</dbReference>
<dbReference type="GO" id="GO:0030246">
    <property type="term" value="F:carbohydrate binding"/>
    <property type="evidence" value="ECO:0007669"/>
    <property type="project" value="UniProtKB-UniRule"/>
</dbReference>
<feature type="compositionally biased region" description="Pro residues" evidence="3">
    <location>
        <begin position="347"/>
        <end position="361"/>
    </location>
</feature>
<dbReference type="InterPro" id="IPR044156">
    <property type="entry name" value="Galectin-like"/>
</dbReference>
<protein>
    <recommendedName>
        <fullName evidence="2">Galectin</fullName>
    </recommendedName>
</protein>
<dbReference type="SMART" id="SM00276">
    <property type="entry name" value="GLECT"/>
    <property type="match status" value="1"/>
</dbReference>
<name>A0AAV2Q5T2_MEGNR</name>
<dbReference type="SMART" id="SM00908">
    <property type="entry name" value="Gal-bind_lectin"/>
    <property type="match status" value="1"/>
</dbReference>
<dbReference type="SUPFAM" id="SSF49899">
    <property type="entry name" value="Concanavalin A-like lectins/glucanases"/>
    <property type="match status" value="1"/>
</dbReference>
<feature type="region of interest" description="Disordered" evidence="3">
    <location>
        <begin position="33"/>
        <end position="58"/>
    </location>
</feature>
<feature type="region of interest" description="Disordered" evidence="3">
    <location>
        <begin position="300"/>
        <end position="361"/>
    </location>
</feature>
<dbReference type="PANTHER" id="PTHR11346">
    <property type="entry name" value="GALECTIN"/>
    <property type="match status" value="1"/>
</dbReference>
<reference evidence="5 6" key="1">
    <citation type="submission" date="2024-05" db="EMBL/GenBank/DDBJ databases">
        <authorList>
            <person name="Wallberg A."/>
        </authorList>
    </citation>
    <scope>NUCLEOTIDE SEQUENCE [LARGE SCALE GENOMIC DNA]</scope>
</reference>
<evidence type="ECO:0000256" key="3">
    <source>
        <dbReference type="SAM" id="MobiDB-lite"/>
    </source>
</evidence>
<dbReference type="EMBL" id="CAXKWB010003244">
    <property type="protein sequence ID" value="CAL4068658.1"/>
    <property type="molecule type" value="Genomic_DNA"/>
</dbReference>
<proteinExistence type="predicted"/>
<evidence type="ECO:0000313" key="5">
    <source>
        <dbReference type="EMBL" id="CAL4068658.1"/>
    </source>
</evidence>
<dbReference type="AlphaFoldDB" id="A0AAV2Q5T2"/>
<evidence type="ECO:0000259" key="4">
    <source>
        <dbReference type="PROSITE" id="PS51304"/>
    </source>
</evidence>
<dbReference type="InterPro" id="IPR013320">
    <property type="entry name" value="ConA-like_dom_sf"/>
</dbReference>